<keyword evidence="2" id="KW-1185">Reference proteome</keyword>
<dbReference type="EMBL" id="LR216287">
    <property type="protein sequence ID" value="VFJ14288.1"/>
    <property type="molecule type" value="Genomic_DNA"/>
</dbReference>
<protein>
    <submittedName>
        <fullName evidence="1">Uncharacterized protein</fullName>
    </submittedName>
</protein>
<name>A0A484IAX2_9ARCH</name>
<gene>
    <name evidence="1" type="ORF">NFRAN_1966</name>
</gene>
<sequence>MVLYIVPNIKIYKFFLDSKQYSIYNVLIIGKKEFLFRGIKL</sequence>
<dbReference type="AlphaFoldDB" id="A0A484IAX2"/>
<dbReference type="Proteomes" id="UP000294299">
    <property type="component" value="Chromosome NFRAN"/>
</dbReference>
<evidence type="ECO:0000313" key="1">
    <source>
        <dbReference type="EMBL" id="VFJ14288.1"/>
    </source>
</evidence>
<proteinExistence type="predicted"/>
<dbReference type="KEGG" id="nfn:NFRAN_1966"/>
<organism evidence="1 2">
    <name type="scientific">Candidatus Nitrosocosmicus franklandianus</name>
    <dbReference type="NCBI Taxonomy" id="1798806"/>
    <lineage>
        <taxon>Archaea</taxon>
        <taxon>Nitrososphaerota</taxon>
        <taxon>Nitrososphaeria</taxon>
        <taxon>Nitrososphaerales</taxon>
        <taxon>Nitrososphaeraceae</taxon>
        <taxon>Candidatus Nitrosocosmicus</taxon>
    </lineage>
</organism>
<reference evidence="1 2" key="1">
    <citation type="submission" date="2019-02" db="EMBL/GenBank/DDBJ databases">
        <authorList>
            <person name="Lehtovirta-Morley E L."/>
        </authorList>
    </citation>
    <scope>NUCLEOTIDE SEQUENCE [LARGE SCALE GENOMIC DNA]</scope>
    <source>
        <strain evidence="1">NFRAN1</strain>
    </source>
</reference>
<evidence type="ECO:0000313" key="2">
    <source>
        <dbReference type="Proteomes" id="UP000294299"/>
    </source>
</evidence>
<accession>A0A484IAX2</accession>